<feature type="domain" description="CCHC-type" evidence="3">
    <location>
        <begin position="142"/>
        <end position="157"/>
    </location>
</feature>
<feature type="region of interest" description="Disordered" evidence="2">
    <location>
        <begin position="1"/>
        <end position="24"/>
    </location>
</feature>
<feature type="region of interest" description="Disordered" evidence="2">
    <location>
        <begin position="221"/>
        <end position="334"/>
    </location>
</feature>
<feature type="compositionally biased region" description="Acidic residues" evidence="2">
    <location>
        <begin position="8"/>
        <end position="24"/>
    </location>
</feature>
<dbReference type="Gramene" id="ESQ50074">
    <property type="protein sequence ID" value="ESQ50074"/>
    <property type="gene ID" value="EUTSA_v10002168mg"/>
</dbReference>
<keyword evidence="1" id="KW-0863">Zinc-finger</keyword>
<evidence type="ECO:0000256" key="1">
    <source>
        <dbReference type="PROSITE-ProRule" id="PRU00047"/>
    </source>
</evidence>
<organism evidence="4 5">
    <name type="scientific">Eutrema salsugineum</name>
    <name type="common">Saltwater cress</name>
    <name type="synonym">Sisymbrium salsugineum</name>
    <dbReference type="NCBI Taxonomy" id="72664"/>
    <lineage>
        <taxon>Eukaryota</taxon>
        <taxon>Viridiplantae</taxon>
        <taxon>Streptophyta</taxon>
        <taxon>Embryophyta</taxon>
        <taxon>Tracheophyta</taxon>
        <taxon>Spermatophyta</taxon>
        <taxon>Magnoliopsida</taxon>
        <taxon>eudicotyledons</taxon>
        <taxon>Gunneridae</taxon>
        <taxon>Pentapetalae</taxon>
        <taxon>rosids</taxon>
        <taxon>malvids</taxon>
        <taxon>Brassicales</taxon>
        <taxon>Brassicaceae</taxon>
        <taxon>Eutremeae</taxon>
        <taxon>Eutrema</taxon>
    </lineage>
</organism>
<evidence type="ECO:0000259" key="3">
    <source>
        <dbReference type="PROSITE" id="PS50158"/>
    </source>
</evidence>
<dbReference type="KEGG" id="eus:EUTSA_v10002168mg"/>
<evidence type="ECO:0000313" key="5">
    <source>
        <dbReference type="Proteomes" id="UP000030689"/>
    </source>
</evidence>
<dbReference type="Pfam" id="PF00098">
    <property type="entry name" value="zf-CCHC"/>
    <property type="match status" value="1"/>
</dbReference>
<dbReference type="EMBL" id="KI517398">
    <property type="protein sequence ID" value="ESQ50074.1"/>
    <property type="molecule type" value="Genomic_DNA"/>
</dbReference>
<evidence type="ECO:0000256" key="2">
    <source>
        <dbReference type="SAM" id="MobiDB-lite"/>
    </source>
</evidence>
<reference evidence="4 5" key="1">
    <citation type="journal article" date="2013" name="Front. Plant Sci.">
        <title>The Reference Genome of the Halophytic Plant Eutrema salsugineum.</title>
        <authorList>
            <person name="Yang R."/>
            <person name="Jarvis D.E."/>
            <person name="Chen H."/>
            <person name="Beilstein M.A."/>
            <person name="Grimwood J."/>
            <person name="Jenkins J."/>
            <person name="Shu S."/>
            <person name="Prochnik S."/>
            <person name="Xin M."/>
            <person name="Ma C."/>
            <person name="Schmutz J."/>
            <person name="Wing R.A."/>
            <person name="Mitchell-Olds T."/>
            <person name="Schumaker K.S."/>
            <person name="Wang X."/>
        </authorList>
    </citation>
    <scope>NUCLEOTIDE SEQUENCE [LARGE SCALE GENOMIC DNA]</scope>
</reference>
<accession>V4M1S9</accession>
<dbReference type="InterPro" id="IPR001878">
    <property type="entry name" value="Znf_CCHC"/>
</dbReference>
<dbReference type="SUPFAM" id="SSF57756">
    <property type="entry name" value="Retrovirus zinc finger-like domains"/>
    <property type="match status" value="1"/>
</dbReference>
<dbReference type="Gene3D" id="4.10.60.10">
    <property type="entry name" value="Zinc finger, CCHC-type"/>
    <property type="match status" value="2"/>
</dbReference>
<dbReference type="Proteomes" id="UP000030689">
    <property type="component" value="Unassembled WGS sequence"/>
</dbReference>
<feature type="region of interest" description="Disordered" evidence="2">
    <location>
        <begin position="375"/>
        <end position="416"/>
    </location>
</feature>
<dbReference type="AlphaFoldDB" id="V4M1S9"/>
<feature type="compositionally biased region" description="Basic and acidic residues" evidence="2">
    <location>
        <begin position="294"/>
        <end position="308"/>
    </location>
</feature>
<feature type="region of interest" description="Disordered" evidence="2">
    <location>
        <begin position="68"/>
        <end position="87"/>
    </location>
</feature>
<dbReference type="PANTHER" id="PTHR46978">
    <property type="entry name" value="ZINC KNUCKLE (CCHC-TYPE) FAMILY PROTEIN"/>
    <property type="match status" value="1"/>
</dbReference>
<evidence type="ECO:0000313" key="4">
    <source>
        <dbReference type="EMBL" id="ESQ50074.1"/>
    </source>
</evidence>
<dbReference type="InterPro" id="IPR036875">
    <property type="entry name" value="Znf_CCHC_sf"/>
</dbReference>
<keyword evidence="5" id="KW-1185">Reference proteome</keyword>
<keyword evidence="1" id="KW-0862">Zinc</keyword>
<dbReference type="STRING" id="72664.V4M1S9"/>
<dbReference type="PANTHER" id="PTHR46978:SF1">
    <property type="entry name" value="ZINC KNUCKLE (CCHC-TYPE) FAMILY PROTEIN"/>
    <property type="match status" value="1"/>
</dbReference>
<gene>
    <name evidence="4" type="ORF">EUTSA_v10002168mg</name>
</gene>
<sequence>MPKRNDEEIVFDDGEDEDNDYEGNEDLSLKILEKALSRRDSKETSMLDLSGFGVVNTVIVNGGNSKSSKKMNLYQSIGSKDQSEDKMMEDLTKGKDDDDEVKCGEQGHVTVNCPTPIKRRRPCFICGSLEHGAKQCSKGHDCYICKKGGHRAKDCPDKYKSGSKTTICLRCGDSGHDMILCKYEYSQDDSKVCKSFGHLCCVEPGNSPLWAVFKRNRELFIPSHKSNKRNKQNSEHTPTPHESNRKAKNKENSEHISIPRESNGKTKKKKNKKNLEHNYTAHESNRETKKKKNKETSEHYSTPRESNGKMKMKKTHKREHGEHPQTTPQKPKLRGGWMRDVREDYSFQRGNIRRPRSPITSGHNHHRLPTTYIGHTHNHRSPTFSSGGHYLGSQSTTPYGRNHRNSSYESSGHLSNHPYSRYELAPSRYGSTHHYSEFPKNYGRW</sequence>
<protein>
    <recommendedName>
        <fullName evidence="3">CCHC-type domain-containing protein</fullName>
    </recommendedName>
</protein>
<dbReference type="GO" id="GO:0003676">
    <property type="term" value="F:nucleic acid binding"/>
    <property type="evidence" value="ECO:0007669"/>
    <property type="project" value="InterPro"/>
</dbReference>
<dbReference type="GO" id="GO:0008270">
    <property type="term" value="F:zinc ion binding"/>
    <property type="evidence" value="ECO:0007669"/>
    <property type="project" value="UniProtKB-KW"/>
</dbReference>
<keyword evidence="1" id="KW-0479">Metal-binding</keyword>
<feature type="compositionally biased region" description="Polar residues" evidence="2">
    <location>
        <begin position="381"/>
        <end position="416"/>
    </location>
</feature>
<proteinExistence type="predicted"/>
<dbReference type="eggNOG" id="KOG4400">
    <property type="taxonomic scope" value="Eukaryota"/>
</dbReference>
<feature type="compositionally biased region" description="Basic and acidic residues" evidence="2">
    <location>
        <begin position="273"/>
        <end position="287"/>
    </location>
</feature>
<name>V4M1S9_EUTSA</name>
<dbReference type="SMART" id="SM00343">
    <property type="entry name" value="ZnF_C2HC"/>
    <property type="match status" value="4"/>
</dbReference>
<feature type="compositionally biased region" description="Basic and acidic residues" evidence="2">
    <location>
        <begin position="232"/>
        <end position="264"/>
    </location>
</feature>
<dbReference type="PROSITE" id="PS50158">
    <property type="entry name" value="ZF_CCHC"/>
    <property type="match status" value="1"/>
</dbReference>